<dbReference type="AlphaFoldDB" id="A0A8H7T7Q1"/>
<dbReference type="GO" id="GO:0043103">
    <property type="term" value="P:hypoxanthine salvage"/>
    <property type="evidence" value="ECO:0007669"/>
    <property type="project" value="TreeGrafter"/>
</dbReference>
<keyword evidence="2" id="KW-0479">Metal-binding</keyword>
<organism evidence="5 6">
    <name type="scientific">Cadophora malorum</name>
    <dbReference type="NCBI Taxonomy" id="108018"/>
    <lineage>
        <taxon>Eukaryota</taxon>
        <taxon>Fungi</taxon>
        <taxon>Dikarya</taxon>
        <taxon>Ascomycota</taxon>
        <taxon>Pezizomycotina</taxon>
        <taxon>Leotiomycetes</taxon>
        <taxon>Helotiales</taxon>
        <taxon>Ploettnerulaceae</taxon>
        <taxon>Cadophora</taxon>
    </lineage>
</organism>
<keyword evidence="6" id="KW-1185">Reference proteome</keyword>
<gene>
    <name evidence="5" type="ORF">IFR04_012393</name>
</gene>
<dbReference type="PANTHER" id="PTHR43114">
    <property type="entry name" value="ADENINE DEAMINASE"/>
    <property type="match status" value="1"/>
</dbReference>
<dbReference type="GO" id="GO:0006146">
    <property type="term" value="P:adenine catabolic process"/>
    <property type="evidence" value="ECO:0007669"/>
    <property type="project" value="TreeGrafter"/>
</dbReference>
<dbReference type="GO" id="GO:0005829">
    <property type="term" value="C:cytosol"/>
    <property type="evidence" value="ECO:0007669"/>
    <property type="project" value="TreeGrafter"/>
</dbReference>
<dbReference type="InterPro" id="IPR001365">
    <property type="entry name" value="A_deaminase_dom"/>
</dbReference>
<accession>A0A8H7T7Q1</accession>
<evidence type="ECO:0000313" key="6">
    <source>
        <dbReference type="Proteomes" id="UP000664132"/>
    </source>
</evidence>
<dbReference type="Proteomes" id="UP000664132">
    <property type="component" value="Unassembled WGS sequence"/>
</dbReference>
<dbReference type="OrthoDB" id="272271at2759"/>
<dbReference type="Pfam" id="PF00962">
    <property type="entry name" value="A_deaminase"/>
    <property type="match status" value="1"/>
</dbReference>
<dbReference type="Gene3D" id="3.20.20.140">
    <property type="entry name" value="Metal-dependent hydrolases"/>
    <property type="match status" value="1"/>
</dbReference>
<evidence type="ECO:0000256" key="3">
    <source>
        <dbReference type="ARBA" id="ARBA00022801"/>
    </source>
</evidence>
<feature type="domain" description="Adenosine deaminase" evidence="4">
    <location>
        <begin position="38"/>
        <end position="401"/>
    </location>
</feature>
<evidence type="ECO:0000313" key="5">
    <source>
        <dbReference type="EMBL" id="KAG4414481.1"/>
    </source>
</evidence>
<dbReference type="EMBL" id="JAFJYH010000263">
    <property type="protein sequence ID" value="KAG4414481.1"/>
    <property type="molecule type" value="Genomic_DNA"/>
</dbReference>
<evidence type="ECO:0000256" key="2">
    <source>
        <dbReference type="ARBA" id="ARBA00022723"/>
    </source>
</evidence>
<dbReference type="InterPro" id="IPR032466">
    <property type="entry name" value="Metal_Hydrolase"/>
</dbReference>
<dbReference type="GO" id="GO:0000034">
    <property type="term" value="F:adenine deaminase activity"/>
    <property type="evidence" value="ECO:0007669"/>
    <property type="project" value="TreeGrafter"/>
</dbReference>
<proteinExistence type="predicted"/>
<comment type="cofactor">
    <cofactor evidence="1">
        <name>Zn(2+)</name>
        <dbReference type="ChEBI" id="CHEBI:29105"/>
    </cofactor>
</comment>
<name>A0A8H7T7Q1_9HELO</name>
<dbReference type="GO" id="GO:0046872">
    <property type="term" value="F:metal ion binding"/>
    <property type="evidence" value="ECO:0007669"/>
    <property type="project" value="UniProtKB-KW"/>
</dbReference>
<dbReference type="PANTHER" id="PTHR43114:SF7">
    <property type="entry name" value="ADENOSINE DEAMINASE DOMAIN-CONTAINING PROTEIN"/>
    <property type="match status" value="1"/>
</dbReference>
<dbReference type="SUPFAM" id="SSF51556">
    <property type="entry name" value="Metallo-dependent hydrolases"/>
    <property type="match status" value="1"/>
</dbReference>
<evidence type="ECO:0000256" key="1">
    <source>
        <dbReference type="ARBA" id="ARBA00001947"/>
    </source>
</evidence>
<dbReference type="NCBIfam" id="TIGR01430">
    <property type="entry name" value="aden_deam"/>
    <property type="match status" value="1"/>
</dbReference>
<sequence length="409" mass="46977">MATNPRPILSTQVSTPTERQEWRARRLKCPLPIITAIPKIELHVHIEGTLSPSLRWKFSQKHKIPLTKGAAKIPLTSLSAVREVYTQIRGRIGAASAEGRECFPFFEIYYGGFELLRDEDDYYELAKEYFERAAEMGVVYCEVFFDAQGHTRRGVGMDVLMGGFRRAQVYAEEHLKVSQFFILQGLIGKQVENSKVKSQWIMCILRDMSPESAIEAFEAALPYRDMIVGIGLDSDELDRPPKLFEAVFRRARDDGFKITTHCDFNQKDTHEHIRQVAEDLGGSGADRIDHGMNTADRDKLMNLIKVKDIGMTICPCAYIRHTPESEVFPRIKKLFDAGIKITIASDDPAYMEDNWVLHNLYLVREKCEFKDQDMMQLQRNAVEVCWASDDVKEDLFGKLDEFERTYLKT</sequence>
<comment type="caution">
    <text evidence="5">The sequence shown here is derived from an EMBL/GenBank/DDBJ whole genome shotgun (WGS) entry which is preliminary data.</text>
</comment>
<evidence type="ECO:0000259" key="4">
    <source>
        <dbReference type="Pfam" id="PF00962"/>
    </source>
</evidence>
<reference evidence="5" key="1">
    <citation type="submission" date="2021-02" db="EMBL/GenBank/DDBJ databases">
        <title>Genome sequence Cadophora malorum strain M34.</title>
        <authorList>
            <person name="Stefanovic E."/>
            <person name="Vu D."/>
            <person name="Scully C."/>
            <person name="Dijksterhuis J."/>
            <person name="Roader J."/>
            <person name="Houbraken J."/>
        </authorList>
    </citation>
    <scope>NUCLEOTIDE SEQUENCE</scope>
    <source>
        <strain evidence="5">M34</strain>
    </source>
</reference>
<dbReference type="InterPro" id="IPR006330">
    <property type="entry name" value="Ado/ade_deaminase"/>
</dbReference>
<protein>
    <recommendedName>
        <fullName evidence="4">Adenosine deaminase domain-containing protein</fullName>
    </recommendedName>
</protein>
<keyword evidence="3" id="KW-0378">Hydrolase</keyword>